<gene>
    <name evidence="6" type="ORF">ACHKAR_01750</name>
</gene>
<evidence type="ECO:0000313" key="6">
    <source>
        <dbReference type="EMBL" id="MFH6982139.1"/>
    </source>
</evidence>
<proteinExistence type="predicted"/>
<dbReference type="Gene3D" id="1.25.40.10">
    <property type="entry name" value="Tetratricopeptide repeat domain"/>
    <property type="match status" value="2"/>
</dbReference>
<feature type="coiled-coil region" evidence="3">
    <location>
        <begin position="970"/>
        <end position="1004"/>
    </location>
</feature>
<comment type="caution">
    <text evidence="6">The sequence shown here is derived from an EMBL/GenBank/DDBJ whole genome shotgun (WGS) entry which is preliminary data.</text>
</comment>
<reference evidence="6 7" key="1">
    <citation type="journal article" date="2013" name="Int. J. Syst. Evol. Microbiol.">
        <title>Marinoscillum luteum sp. nov., isolated from marine sediment.</title>
        <authorList>
            <person name="Cha I.T."/>
            <person name="Park S.J."/>
            <person name="Kim S.J."/>
            <person name="Kim J.G."/>
            <person name="Jung M.Y."/>
            <person name="Shin K.S."/>
            <person name="Kwon K.K."/>
            <person name="Yang S.H."/>
            <person name="Seo Y.S."/>
            <person name="Rhee S.K."/>
        </authorList>
    </citation>
    <scope>NUCLEOTIDE SEQUENCE [LARGE SCALE GENOMIC DNA]</scope>
    <source>
        <strain evidence="6 7">KCTC 23939</strain>
    </source>
</reference>
<keyword evidence="4" id="KW-0732">Signal</keyword>
<keyword evidence="1" id="KW-0677">Repeat</keyword>
<keyword evidence="7" id="KW-1185">Reference proteome</keyword>
<organism evidence="6 7">
    <name type="scientific">Marinoscillum luteum</name>
    <dbReference type="NCBI Taxonomy" id="861051"/>
    <lineage>
        <taxon>Bacteria</taxon>
        <taxon>Pseudomonadati</taxon>
        <taxon>Bacteroidota</taxon>
        <taxon>Cytophagia</taxon>
        <taxon>Cytophagales</taxon>
        <taxon>Reichenbachiellaceae</taxon>
        <taxon>Marinoscillum</taxon>
    </lineage>
</organism>
<dbReference type="InterPro" id="IPR011990">
    <property type="entry name" value="TPR-like_helical_dom_sf"/>
</dbReference>
<keyword evidence="2" id="KW-0802">TPR repeat</keyword>
<feature type="coiled-coil region" evidence="3">
    <location>
        <begin position="225"/>
        <end position="252"/>
    </location>
</feature>
<evidence type="ECO:0000256" key="2">
    <source>
        <dbReference type="ARBA" id="ARBA00022803"/>
    </source>
</evidence>
<evidence type="ECO:0000256" key="3">
    <source>
        <dbReference type="SAM" id="Coils"/>
    </source>
</evidence>
<dbReference type="Pfam" id="PF12770">
    <property type="entry name" value="CHAT"/>
    <property type="match status" value="1"/>
</dbReference>
<evidence type="ECO:0000259" key="5">
    <source>
        <dbReference type="Pfam" id="PF12770"/>
    </source>
</evidence>
<sequence length="1415" mass="162313">MISPKFYFRKSCVIALLFLIVSSAAQGQTWEVLLKKAEKQYNKGKYAKVEKALTKLRSKHIAKKYKGDSSLYPLTYIMEARADYAMADFKGMEGNLNIALKSLPKWKNGHTYNYTMGMLRVIDFYNEYGNHRKADSLTSILEGLSSTYLQNDILAQEIKMRRAFTDVAMGSYDEALISLKELIAAWPTKLKLSYSFEAIKAEDEAYKTQLLVDLFTAEIEAYRGKGEYQKAIELLETRNKQVNRLVEATTEAYIDFRIAETNVYLDYGDATKARKVSDQILTVKPKGKLFEKAGFANIIANEREGRFGDAVTTSMKVETALIKAKVSREYAYFNTEFLNTLMRSYERDTKQNIVMRFNSLISRTANLLPEDHKTMTLALENGIQYIFDIQRSENYPLAEKFYIKLGESLNTRYGKRALQTNIYQINFAGYYLKYSENPARAYKLLAGEVYKKPLTQLSTQHPDYARIVTDLMEYFTLTGNFDYPIALTKSVVEAMVANPNTTNSELGEKLVALARLQIQGGYYKDAELNADEALKVLRRGGERKSEEYVKALNSAAFLYGTIGLYNKAENQLRKSESIYKKIATANQELRLESIVDLAFLYTRMGNYSETEELVNTAIAERKKLYGSSSRRLIKPYSALGEVFMIRGDYPESEKNLRAALSIAETVYGDTTLIFAETLSKMVKLYLDLGNYEAALVNATDVLKIREKTLRPDHILFADTYTDLGHIHYNLGSQLQIVDKYYQLAKEITASNFDEKHPLYAEALKNIAFVHIQRAEYDVALALLDQADDIWRDALANQNRSSGEVARIKGDIYNYQGKFKEARREYEKAAKYFKRIFSEEHPDFLNTQSRLARAYYINDEVSKVESILSETTLAYLNYTKTYFPTLSEDEKAKFWNKIKPDFEFYNTVAVRYSASKEKYLENMYDFALATKGLLLNSSIKTRNSILHSGDQKLITLFKTWVSKKEYLTTTLAQSSEDASETEIDIKKLKDEIAVLEKQLSESSDAFEDSFEYKLYTWDDIRKSLKDNEAAVEIIRYREFDDQFNDEKIRYAALIITSETRKNPELVLFEDGNEMETRHFMYHRNVTKYKLTDANSFGVFWEPIYNKVKDKEIIFLSPDGIYNQLNVESFKINETEYVIDKMNVRVVNNTKTIAALRSREAKKVKKAEEPREFTAMLLGNPNYYETDENRQTAQREANRGGANVYVPQLPGTEQEVITINDLLKTKGWKIEYYLGENATENQIKQSQNYTLVHIATHGFFDDKAKKEKRPEFMIEEDDNPLDRAGLLAEGGGDVLVKATKNYNIDDGVLTAHEAMNLNFDKTELIVLSACETGRGEIQQGEGVFGLQRSFLVAGADAIVMSLFQVSDEVTQKLMVEFYKNWLDGQDKRTAFNNAQLTIKAQYSDPIYWGAFTMIAKS</sequence>
<dbReference type="InterPro" id="IPR019734">
    <property type="entry name" value="TPR_rpt"/>
</dbReference>
<feature type="chain" id="PRO_5045380774" evidence="4">
    <location>
        <begin position="28"/>
        <end position="1415"/>
    </location>
</feature>
<dbReference type="SUPFAM" id="SSF48452">
    <property type="entry name" value="TPR-like"/>
    <property type="match status" value="2"/>
</dbReference>
<dbReference type="RefSeq" id="WP_395415914.1">
    <property type="nucleotide sequence ID" value="NZ_JBIPKE010000009.1"/>
</dbReference>
<protein>
    <submittedName>
        <fullName evidence="6">CHAT domain-containing protein</fullName>
    </submittedName>
</protein>
<name>A0ABW7N3F7_9BACT</name>
<evidence type="ECO:0000256" key="1">
    <source>
        <dbReference type="ARBA" id="ARBA00022737"/>
    </source>
</evidence>
<evidence type="ECO:0000313" key="7">
    <source>
        <dbReference type="Proteomes" id="UP001610063"/>
    </source>
</evidence>
<accession>A0ABW7N3F7</accession>
<dbReference type="Pfam" id="PF13424">
    <property type="entry name" value="TPR_12"/>
    <property type="match status" value="1"/>
</dbReference>
<dbReference type="Proteomes" id="UP001610063">
    <property type="component" value="Unassembled WGS sequence"/>
</dbReference>
<feature type="domain" description="CHAT" evidence="5">
    <location>
        <begin position="1098"/>
        <end position="1412"/>
    </location>
</feature>
<dbReference type="PANTHER" id="PTHR45641">
    <property type="entry name" value="TETRATRICOPEPTIDE REPEAT PROTEIN (AFU_ORTHOLOGUE AFUA_6G03870)"/>
    <property type="match status" value="1"/>
</dbReference>
<feature type="signal peptide" evidence="4">
    <location>
        <begin position="1"/>
        <end position="27"/>
    </location>
</feature>
<dbReference type="SMART" id="SM00028">
    <property type="entry name" value="TPR"/>
    <property type="match status" value="6"/>
</dbReference>
<dbReference type="PANTHER" id="PTHR45641:SF19">
    <property type="entry name" value="NEPHROCYSTIN-3"/>
    <property type="match status" value="1"/>
</dbReference>
<dbReference type="Pfam" id="PF13374">
    <property type="entry name" value="TPR_10"/>
    <property type="match status" value="1"/>
</dbReference>
<dbReference type="EMBL" id="JBIPKE010000009">
    <property type="protein sequence ID" value="MFH6982139.1"/>
    <property type="molecule type" value="Genomic_DNA"/>
</dbReference>
<evidence type="ECO:0000256" key="4">
    <source>
        <dbReference type="SAM" id="SignalP"/>
    </source>
</evidence>
<keyword evidence="3" id="KW-0175">Coiled coil</keyword>
<dbReference type="InterPro" id="IPR024983">
    <property type="entry name" value="CHAT_dom"/>
</dbReference>